<dbReference type="InterPro" id="IPR004182">
    <property type="entry name" value="GRAM"/>
</dbReference>
<accession>A0A4W6FBD5</accession>
<dbReference type="Proteomes" id="UP000314980">
    <property type="component" value="Unassembled WGS sequence"/>
</dbReference>
<dbReference type="Pfam" id="PF02893">
    <property type="entry name" value="GRAM"/>
    <property type="match status" value="1"/>
</dbReference>
<dbReference type="PANTHER" id="PTHR31606:SF4">
    <property type="entry name" value="WW DOMAIN-BINDING PROTEIN 2"/>
    <property type="match status" value="1"/>
</dbReference>
<feature type="domain" description="GRAM" evidence="2">
    <location>
        <begin position="45"/>
        <end position="130"/>
    </location>
</feature>
<organism evidence="3 4">
    <name type="scientific">Lates calcarifer</name>
    <name type="common">Barramundi</name>
    <name type="synonym">Holocentrus calcarifer</name>
    <dbReference type="NCBI Taxonomy" id="8187"/>
    <lineage>
        <taxon>Eukaryota</taxon>
        <taxon>Metazoa</taxon>
        <taxon>Chordata</taxon>
        <taxon>Craniata</taxon>
        <taxon>Vertebrata</taxon>
        <taxon>Euteleostomi</taxon>
        <taxon>Actinopterygii</taxon>
        <taxon>Neopterygii</taxon>
        <taxon>Teleostei</taxon>
        <taxon>Neoteleostei</taxon>
        <taxon>Acanthomorphata</taxon>
        <taxon>Carangaria</taxon>
        <taxon>Carangaria incertae sedis</taxon>
        <taxon>Centropomidae</taxon>
        <taxon>Lates</taxon>
    </lineage>
</organism>
<dbReference type="InParanoid" id="A0A4W6FBD5"/>
<reference evidence="3" key="2">
    <citation type="submission" date="2025-08" db="UniProtKB">
        <authorList>
            <consortium name="Ensembl"/>
        </authorList>
    </citation>
    <scope>IDENTIFICATION</scope>
</reference>
<gene>
    <name evidence="3" type="primary">WBP2</name>
    <name evidence="3" type="synonym">wbp2</name>
</gene>
<evidence type="ECO:0000256" key="1">
    <source>
        <dbReference type="SAM" id="MobiDB-lite"/>
    </source>
</evidence>
<evidence type="ECO:0000259" key="2">
    <source>
        <dbReference type="Pfam" id="PF02893"/>
    </source>
</evidence>
<evidence type="ECO:0000313" key="4">
    <source>
        <dbReference type="Proteomes" id="UP000314980"/>
    </source>
</evidence>
<dbReference type="CDD" id="cd13214">
    <property type="entry name" value="PH-GRAM_WBP2"/>
    <property type="match status" value="1"/>
</dbReference>
<dbReference type="GO" id="GO:0031490">
    <property type="term" value="F:chromatin DNA binding"/>
    <property type="evidence" value="ECO:0007669"/>
    <property type="project" value="TreeGrafter"/>
</dbReference>
<dbReference type="Ensembl" id="ENSLCAT00010049326.1">
    <property type="protein sequence ID" value="ENSLCAP00010048137.1"/>
    <property type="gene ID" value="ENSLCAG00010022361.1"/>
</dbReference>
<dbReference type="SUPFAM" id="SSF50729">
    <property type="entry name" value="PH domain-like"/>
    <property type="match status" value="1"/>
</dbReference>
<protein>
    <submittedName>
        <fullName evidence="3">WW domain binding protein 2</fullName>
    </submittedName>
</protein>
<name>A0A4W6FBD5_LATCA</name>
<reference evidence="3" key="3">
    <citation type="submission" date="2025-09" db="UniProtKB">
        <authorList>
            <consortium name="Ensembl"/>
        </authorList>
    </citation>
    <scope>IDENTIFICATION</scope>
</reference>
<feature type="region of interest" description="Disordered" evidence="1">
    <location>
        <begin position="202"/>
        <end position="222"/>
    </location>
</feature>
<dbReference type="GeneTree" id="ENSGT00530000063718"/>
<dbReference type="InterPro" id="IPR044852">
    <property type="entry name" value="WBP2-like"/>
</dbReference>
<dbReference type="GO" id="GO:0003713">
    <property type="term" value="F:transcription coactivator activity"/>
    <property type="evidence" value="ECO:0007669"/>
    <property type="project" value="InterPro"/>
</dbReference>
<dbReference type="PANTHER" id="PTHR31606">
    <property type="entry name" value="WW DOMAIN BINDING PROTEIN 2, ISOFORM E"/>
    <property type="match status" value="1"/>
</dbReference>
<dbReference type="GO" id="GO:0005634">
    <property type="term" value="C:nucleus"/>
    <property type="evidence" value="ECO:0007669"/>
    <property type="project" value="TreeGrafter"/>
</dbReference>
<sequence length="334" mass="35702">MTLNQNHSECGGVIINNSESVLMNYDNVELVFCDADSLPEPFRKSKKGSVYLTPYRVIFLAKGRDALQSFMMPFYLMKGCEVKQPVLGANYIKGTVNAEPGGGWEGSATFKFVFAAGGAIEFGQHMLQVAAQASRGQPVTPGFGGCPYMANGAYAYPPPPANGMYPSGPPPGYSYPNPPPPGGFYPSPPAFDASAGYVPPPPYSAPLGQQPPHDPDLPSSAAAEAKAAEAAASASCATLPPTHVYLPQVRYPQVKDLHLRCICCLLVQNYIEIMERSVFYLDEIKHDSVVLKSPLSTGQASSILPSRGQEEPVDLLDLSLIPLSPPGSPCFSFH</sequence>
<proteinExistence type="predicted"/>
<dbReference type="AlphaFoldDB" id="A0A4W6FBD5"/>
<reference evidence="4" key="1">
    <citation type="submission" date="2015-09" db="EMBL/GenBank/DDBJ databases">
        <authorList>
            <person name="Sai Rama Sridatta P."/>
        </authorList>
    </citation>
    <scope>NUCLEOTIDE SEQUENCE [LARGE SCALE GENOMIC DNA]</scope>
</reference>
<dbReference type="FunCoup" id="A0A4W6FBD5">
    <property type="interactions" value="894"/>
</dbReference>
<evidence type="ECO:0000313" key="3">
    <source>
        <dbReference type="Ensembl" id="ENSLCAP00010048137.1"/>
    </source>
</evidence>
<dbReference type="STRING" id="8187.ENSLCAP00010048137"/>
<keyword evidence="4" id="KW-1185">Reference proteome</keyword>